<dbReference type="STRING" id="448386.A0A2V3INT7"/>
<dbReference type="Pfam" id="PF00022">
    <property type="entry name" value="Actin"/>
    <property type="match status" value="1"/>
</dbReference>
<dbReference type="InterPro" id="IPR004000">
    <property type="entry name" value="Actin"/>
</dbReference>
<evidence type="ECO:0000256" key="1">
    <source>
        <dbReference type="RuleBase" id="RU000487"/>
    </source>
</evidence>
<dbReference type="CDD" id="cd13395">
    <property type="entry name" value="ASKHA_NBD_Arp4_ACTL6-like"/>
    <property type="match status" value="1"/>
</dbReference>
<sequence>MTAAKTVLGSDDIRAIVADCGTYHIRIGSSGDDTPRAIIPSAVGLEHTKADVEMLDVNKNEGKESDKKQNSYVAGDVLLNAPRRICHVIPIHDFEKQQINWDAMQTCWESGLNSLQIKPDAPFLIIEPARMWSPENRAKALERAFEGLHVPAAFIAKGSAMSAFASARTSACVIDVGYYDSCAVPVVDGYAVQRKIVKSVVGGKYISDMLYDWANNILDGRLNHDGTEHRTKRLRDDETKKVDWIRAHHEIKKERLDGVGTKREFRVTDVSNQGALAQATEYQRQFYRLRIMDDMKVSTFRVSQTRMGENGTTKESDKGSNNDGKAKTNKDGAARDGNGKEDDGKNSKEGKEGKESKSKDKGTTERSTEYCLPDGNILNLNDNDGLAIPDMLFRTDEAKGMLSISEMAFKAVSGCDVDLRRDLFNSVVITGGTSLMPGLVERVTRELALMSPQAYKLKVYAPSNYVERTCASWIGGSIVSSLGTFQQAWISRAEYDELGAMNALRKCP</sequence>
<comment type="caution">
    <text evidence="3">The sequence shown here is derived from an EMBL/GenBank/DDBJ whole genome shotgun (WGS) entry which is preliminary data.</text>
</comment>
<dbReference type="AlphaFoldDB" id="A0A2V3INT7"/>
<dbReference type="EMBL" id="NBIV01000114">
    <property type="protein sequence ID" value="PXF43717.1"/>
    <property type="molecule type" value="Genomic_DNA"/>
</dbReference>
<evidence type="ECO:0000313" key="4">
    <source>
        <dbReference type="Proteomes" id="UP000247409"/>
    </source>
</evidence>
<evidence type="ECO:0000256" key="2">
    <source>
        <dbReference type="SAM" id="MobiDB-lite"/>
    </source>
</evidence>
<proteinExistence type="inferred from homology"/>
<protein>
    <submittedName>
        <fullName evidence="3">Actin-related protein 4</fullName>
    </submittedName>
</protein>
<keyword evidence="4" id="KW-1185">Reference proteome</keyword>
<feature type="region of interest" description="Disordered" evidence="2">
    <location>
        <begin position="302"/>
        <end position="373"/>
    </location>
</feature>
<feature type="compositionally biased region" description="Polar residues" evidence="2">
    <location>
        <begin position="302"/>
        <end position="311"/>
    </location>
</feature>
<reference evidence="3 4" key="1">
    <citation type="journal article" date="2018" name="Mol. Biol. Evol.">
        <title>Analysis of the draft genome of the red seaweed Gracilariopsis chorda provides insights into genome size evolution in Rhodophyta.</title>
        <authorList>
            <person name="Lee J."/>
            <person name="Yang E.C."/>
            <person name="Graf L."/>
            <person name="Yang J.H."/>
            <person name="Qiu H."/>
            <person name="Zel Zion U."/>
            <person name="Chan C.X."/>
            <person name="Stephens T.G."/>
            <person name="Weber A.P.M."/>
            <person name="Boo G.H."/>
            <person name="Boo S.M."/>
            <person name="Kim K.M."/>
            <person name="Shin Y."/>
            <person name="Jung M."/>
            <person name="Lee S.J."/>
            <person name="Yim H.S."/>
            <person name="Lee J.H."/>
            <person name="Bhattacharya D."/>
            <person name="Yoon H.S."/>
        </authorList>
    </citation>
    <scope>NUCLEOTIDE SEQUENCE [LARGE SCALE GENOMIC DNA]</scope>
    <source>
        <strain evidence="3 4">SKKU-2015</strain>
        <tissue evidence="3">Whole body</tissue>
    </source>
</reference>
<dbReference type="InterPro" id="IPR004001">
    <property type="entry name" value="Actin_CS"/>
</dbReference>
<name>A0A2V3INT7_9FLOR</name>
<dbReference type="OrthoDB" id="5132116at2759"/>
<evidence type="ECO:0000313" key="3">
    <source>
        <dbReference type="EMBL" id="PXF43717.1"/>
    </source>
</evidence>
<dbReference type="Proteomes" id="UP000247409">
    <property type="component" value="Unassembled WGS sequence"/>
</dbReference>
<accession>A0A2V3INT7</accession>
<dbReference type="SUPFAM" id="SSF53067">
    <property type="entry name" value="Actin-like ATPase domain"/>
    <property type="match status" value="2"/>
</dbReference>
<organism evidence="3 4">
    <name type="scientific">Gracilariopsis chorda</name>
    <dbReference type="NCBI Taxonomy" id="448386"/>
    <lineage>
        <taxon>Eukaryota</taxon>
        <taxon>Rhodophyta</taxon>
        <taxon>Florideophyceae</taxon>
        <taxon>Rhodymeniophycidae</taxon>
        <taxon>Gracilariales</taxon>
        <taxon>Gracilariaceae</taxon>
        <taxon>Gracilariopsis</taxon>
    </lineage>
</organism>
<dbReference type="InterPro" id="IPR043129">
    <property type="entry name" value="ATPase_NBD"/>
</dbReference>
<dbReference type="SMART" id="SM00268">
    <property type="entry name" value="ACTIN"/>
    <property type="match status" value="1"/>
</dbReference>
<dbReference type="PANTHER" id="PTHR11937">
    <property type="entry name" value="ACTIN"/>
    <property type="match status" value="1"/>
</dbReference>
<dbReference type="Gene3D" id="3.30.420.40">
    <property type="match status" value="3"/>
</dbReference>
<comment type="similarity">
    <text evidence="1">Belongs to the actin family.</text>
</comment>
<gene>
    <name evidence="3" type="ORF">BWQ96_06547</name>
</gene>
<dbReference type="PROSITE" id="PS00432">
    <property type="entry name" value="ACTINS_2"/>
    <property type="match status" value="1"/>
</dbReference>
<feature type="compositionally biased region" description="Basic and acidic residues" evidence="2">
    <location>
        <begin position="312"/>
        <end position="368"/>
    </location>
</feature>